<name>A0A653AHQ1_UNCDX</name>
<accession>A0A653AHQ1</accession>
<feature type="compositionally biased region" description="Low complexity" evidence="1">
    <location>
        <begin position="97"/>
        <end position="111"/>
    </location>
</feature>
<dbReference type="AlphaFoldDB" id="A0A653AHQ1"/>
<gene>
    <name evidence="2" type="ORF">TRIP_B50385</name>
</gene>
<evidence type="ECO:0000313" key="2">
    <source>
        <dbReference type="EMBL" id="VBB47590.1"/>
    </source>
</evidence>
<sequence>MRLFKEGRQVDAAGAQIWQMAFRSSCRGLQSRLRAAIPIIWNIWDQGRIRAADERFRALRNSGFEAVLPLWIPSDGGMQGWVITGTNGSRPCRGRMSTNTGSKSSTSCSTT</sequence>
<organism evidence="2">
    <name type="scientific">Uncultured Desulfatiglans sp</name>
    <dbReference type="NCBI Taxonomy" id="1748965"/>
    <lineage>
        <taxon>Bacteria</taxon>
        <taxon>Pseudomonadati</taxon>
        <taxon>Thermodesulfobacteriota</taxon>
        <taxon>Desulfobacteria</taxon>
        <taxon>Desulfatiglandales</taxon>
        <taxon>Desulfatiglandaceae</taxon>
        <taxon>Desulfatiglans</taxon>
        <taxon>environmental samples</taxon>
    </lineage>
</organism>
<proteinExistence type="predicted"/>
<feature type="region of interest" description="Disordered" evidence="1">
    <location>
        <begin position="86"/>
        <end position="111"/>
    </location>
</feature>
<reference evidence="2" key="1">
    <citation type="submission" date="2018-07" db="EMBL/GenBank/DDBJ databases">
        <authorList>
            <consortium name="Genoscope - CEA"/>
            <person name="William W."/>
        </authorList>
    </citation>
    <scope>NUCLEOTIDE SEQUENCE</scope>
    <source>
        <strain evidence="2">IK1</strain>
    </source>
</reference>
<evidence type="ECO:0000256" key="1">
    <source>
        <dbReference type="SAM" id="MobiDB-lite"/>
    </source>
</evidence>
<dbReference type="EMBL" id="UPXX01000032">
    <property type="protein sequence ID" value="VBB47590.1"/>
    <property type="molecule type" value="Genomic_DNA"/>
</dbReference>
<protein>
    <submittedName>
        <fullName evidence="2">Uncharacterized protein</fullName>
    </submittedName>
</protein>